<accession>A0A1J7I746</accession>
<evidence type="ECO:0000313" key="3">
    <source>
        <dbReference type="EMBL" id="OIW23455.1"/>
    </source>
</evidence>
<dbReference type="InterPro" id="IPR055560">
    <property type="entry name" value="DUF7136"/>
</dbReference>
<keyword evidence="4" id="KW-1185">Reference proteome</keyword>
<proteinExistence type="predicted"/>
<evidence type="ECO:0000259" key="2">
    <source>
        <dbReference type="Pfam" id="PF23584"/>
    </source>
</evidence>
<evidence type="ECO:0000256" key="1">
    <source>
        <dbReference type="SAM" id="SignalP"/>
    </source>
</evidence>
<dbReference type="EMBL" id="KV875106">
    <property type="protein sequence ID" value="OIW23455.1"/>
    <property type="molecule type" value="Genomic_DNA"/>
</dbReference>
<reference evidence="3 4" key="1">
    <citation type="submission" date="2016-10" db="EMBL/GenBank/DDBJ databases">
        <title>Draft genome sequence of Coniochaeta ligniaria NRRL30616, a lignocellulolytic fungus for bioabatement of inhibitors in plant biomass hydrolysates.</title>
        <authorList>
            <consortium name="DOE Joint Genome Institute"/>
            <person name="Jimenez D.J."/>
            <person name="Hector R.E."/>
            <person name="Riley R."/>
            <person name="Sun H."/>
            <person name="Grigoriev I.V."/>
            <person name="Van Elsas J.D."/>
            <person name="Nichols N.N."/>
        </authorList>
    </citation>
    <scope>NUCLEOTIDE SEQUENCE [LARGE SCALE GENOMIC DNA]</scope>
    <source>
        <strain evidence="3 4">NRRL 30616</strain>
    </source>
</reference>
<dbReference type="Proteomes" id="UP000182658">
    <property type="component" value="Unassembled WGS sequence"/>
</dbReference>
<feature type="domain" description="DUF7136" evidence="2">
    <location>
        <begin position="26"/>
        <end position="245"/>
    </location>
</feature>
<name>A0A1J7I746_9PEZI</name>
<organism evidence="3 4">
    <name type="scientific">Coniochaeta ligniaria NRRL 30616</name>
    <dbReference type="NCBI Taxonomy" id="1408157"/>
    <lineage>
        <taxon>Eukaryota</taxon>
        <taxon>Fungi</taxon>
        <taxon>Dikarya</taxon>
        <taxon>Ascomycota</taxon>
        <taxon>Pezizomycotina</taxon>
        <taxon>Sordariomycetes</taxon>
        <taxon>Sordariomycetidae</taxon>
        <taxon>Coniochaetales</taxon>
        <taxon>Coniochaetaceae</taxon>
        <taxon>Coniochaeta</taxon>
    </lineage>
</organism>
<sequence length="277" mass="28620">MMLAPRLLSGLFAALHISYTAAVGLTPGSINIGLVFPLNDTYAPQDGPLPIVVTLSSQPFQPALASTLYLNLTYYLVEQYNGSSHGVTFGHFDLGKLSSSSVDNPHFIIGYSDKLAGRESQFELQCIVSSVVGLPSTDSNSTGDNGTLVTNPNVVFETYFTTQSGARPADVPSSASNGTACLPHGGWYMGFDVDHYVEIKSQTYGVLARNGITDGAAPCAVEVDPATAANITAGMATATTTASSSSSGATGTLSGSGIVASFWSLLVLGLSAVPFVC</sequence>
<evidence type="ECO:0000313" key="4">
    <source>
        <dbReference type="Proteomes" id="UP000182658"/>
    </source>
</evidence>
<feature type="signal peptide" evidence="1">
    <location>
        <begin position="1"/>
        <end position="22"/>
    </location>
</feature>
<dbReference type="Pfam" id="PF23584">
    <property type="entry name" value="DUF7136"/>
    <property type="match status" value="1"/>
</dbReference>
<keyword evidence="1" id="KW-0732">Signal</keyword>
<feature type="chain" id="PRO_5012995564" description="DUF7136 domain-containing protein" evidence="1">
    <location>
        <begin position="23"/>
        <end position="277"/>
    </location>
</feature>
<protein>
    <recommendedName>
        <fullName evidence="2">DUF7136 domain-containing protein</fullName>
    </recommendedName>
</protein>
<dbReference type="AlphaFoldDB" id="A0A1J7I746"/>
<dbReference type="OrthoDB" id="4490227at2759"/>
<dbReference type="InParanoid" id="A0A1J7I746"/>
<gene>
    <name evidence="3" type="ORF">CONLIGDRAFT_127363</name>
</gene>